<name>A0ABP9V1D3_9BACT</name>
<protein>
    <submittedName>
        <fullName evidence="1">Uncharacterized protein</fullName>
    </submittedName>
</protein>
<dbReference type="Proteomes" id="UP001424741">
    <property type="component" value="Unassembled WGS sequence"/>
</dbReference>
<evidence type="ECO:0000313" key="2">
    <source>
        <dbReference type="Proteomes" id="UP001424741"/>
    </source>
</evidence>
<evidence type="ECO:0000313" key="1">
    <source>
        <dbReference type="EMBL" id="GAA5496425.1"/>
    </source>
</evidence>
<proteinExistence type="predicted"/>
<keyword evidence="2" id="KW-1185">Reference proteome</keyword>
<accession>A0ABP9V1D3</accession>
<dbReference type="EMBL" id="BAABRL010000008">
    <property type="protein sequence ID" value="GAA5496425.1"/>
    <property type="molecule type" value="Genomic_DNA"/>
</dbReference>
<organism evidence="1 2">
    <name type="scientific">Rubritalea halochordaticola</name>
    <dbReference type="NCBI Taxonomy" id="714537"/>
    <lineage>
        <taxon>Bacteria</taxon>
        <taxon>Pseudomonadati</taxon>
        <taxon>Verrucomicrobiota</taxon>
        <taxon>Verrucomicrobiia</taxon>
        <taxon>Verrucomicrobiales</taxon>
        <taxon>Rubritaleaceae</taxon>
        <taxon>Rubritalea</taxon>
    </lineage>
</organism>
<comment type="caution">
    <text evidence="1">The sequence shown here is derived from an EMBL/GenBank/DDBJ whole genome shotgun (WGS) entry which is preliminary data.</text>
</comment>
<gene>
    <name evidence="1" type="ORF">Rhal01_02608</name>
</gene>
<reference evidence="1 2" key="1">
    <citation type="submission" date="2024-02" db="EMBL/GenBank/DDBJ databases">
        <title>Rubritalea halochordaticola NBRC 107102.</title>
        <authorList>
            <person name="Ichikawa N."/>
            <person name="Katano-Makiyama Y."/>
            <person name="Hidaka K."/>
        </authorList>
    </citation>
    <scope>NUCLEOTIDE SEQUENCE [LARGE SCALE GENOMIC DNA]</scope>
    <source>
        <strain evidence="1 2">NBRC 107102</strain>
    </source>
</reference>
<sequence length="171" mass="19601">MNVGFADEEKLADPIDNKYVDMIAAEKIEEADAKWLEKSLAAGGIDECIAVALLFRTDPERYSDELRKYFHLEKVDKPIVLTEEEVNKEVNQVIQKYRGRKPAEIAARIYLSFRGSNKVITRGDFHIYLEMVFRAAVFSGTIKPTEKDLMKISAFVDSPTKDSHNQEQENR</sequence>